<dbReference type="InterPro" id="IPR000524">
    <property type="entry name" value="Tscrpt_reg_HTH_GntR"/>
</dbReference>
<evidence type="ECO:0000256" key="1">
    <source>
        <dbReference type="ARBA" id="ARBA00023015"/>
    </source>
</evidence>
<dbReference type="Pfam" id="PF07729">
    <property type="entry name" value="FCD"/>
    <property type="match status" value="1"/>
</dbReference>
<gene>
    <name evidence="5" type="ORF">HF519_19715</name>
</gene>
<dbReference type="InterPro" id="IPR036390">
    <property type="entry name" value="WH_DNA-bd_sf"/>
</dbReference>
<accession>A0A848DM18</accession>
<reference evidence="5 6" key="1">
    <citation type="submission" date="2020-04" db="EMBL/GenBank/DDBJ databases">
        <authorList>
            <person name="Klaysubun C."/>
            <person name="Duangmal K."/>
            <person name="Lipun K."/>
        </authorList>
    </citation>
    <scope>NUCLEOTIDE SEQUENCE [LARGE SCALE GENOMIC DNA]</scope>
    <source>
        <strain evidence="5 6">DSM 45300</strain>
    </source>
</reference>
<keyword evidence="2" id="KW-0238">DNA-binding</keyword>
<dbReference type="InterPro" id="IPR036388">
    <property type="entry name" value="WH-like_DNA-bd_sf"/>
</dbReference>
<dbReference type="SMART" id="SM00895">
    <property type="entry name" value="FCD"/>
    <property type="match status" value="1"/>
</dbReference>
<evidence type="ECO:0000313" key="6">
    <source>
        <dbReference type="Proteomes" id="UP000586918"/>
    </source>
</evidence>
<dbReference type="CDD" id="cd07377">
    <property type="entry name" value="WHTH_GntR"/>
    <property type="match status" value="1"/>
</dbReference>
<dbReference type="GO" id="GO:0003677">
    <property type="term" value="F:DNA binding"/>
    <property type="evidence" value="ECO:0007669"/>
    <property type="project" value="UniProtKB-KW"/>
</dbReference>
<dbReference type="PANTHER" id="PTHR43537">
    <property type="entry name" value="TRANSCRIPTIONAL REGULATOR, GNTR FAMILY"/>
    <property type="match status" value="1"/>
</dbReference>
<dbReference type="InterPro" id="IPR008920">
    <property type="entry name" value="TF_FadR/GntR_C"/>
</dbReference>
<dbReference type="PROSITE" id="PS50949">
    <property type="entry name" value="HTH_GNTR"/>
    <property type="match status" value="1"/>
</dbReference>
<dbReference type="SUPFAM" id="SSF48008">
    <property type="entry name" value="GntR ligand-binding domain-like"/>
    <property type="match status" value="1"/>
</dbReference>
<dbReference type="SUPFAM" id="SSF46785">
    <property type="entry name" value="Winged helix' DNA-binding domain"/>
    <property type="match status" value="1"/>
</dbReference>
<keyword evidence="3" id="KW-0804">Transcription</keyword>
<dbReference type="GO" id="GO:0003700">
    <property type="term" value="F:DNA-binding transcription factor activity"/>
    <property type="evidence" value="ECO:0007669"/>
    <property type="project" value="InterPro"/>
</dbReference>
<dbReference type="SMART" id="SM00345">
    <property type="entry name" value="HTH_GNTR"/>
    <property type="match status" value="1"/>
</dbReference>
<evidence type="ECO:0000313" key="5">
    <source>
        <dbReference type="EMBL" id="NMH93762.1"/>
    </source>
</evidence>
<dbReference type="PRINTS" id="PR00035">
    <property type="entry name" value="HTHGNTR"/>
</dbReference>
<dbReference type="Pfam" id="PF00392">
    <property type="entry name" value="GntR"/>
    <property type="match status" value="1"/>
</dbReference>
<evidence type="ECO:0000256" key="3">
    <source>
        <dbReference type="ARBA" id="ARBA00023163"/>
    </source>
</evidence>
<keyword evidence="1" id="KW-0805">Transcription regulation</keyword>
<protein>
    <submittedName>
        <fullName evidence="5">FadR family transcriptional regulator</fullName>
    </submittedName>
</protein>
<evidence type="ECO:0000259" key="4">
    <source>
        <dbReference type="PROSITE" id="PS50949"/>
    </source>
</evidence>
<feature type="domain" description="HTH gntR-type" evidence="4">
    <location>
        <begin position="9"/>
        <end position="77"/>
    </location>
</feature>
<dbReference type="AlphaFoldDB" id="A0A848DM18"/>
<proteinExistence type="predicted"/>
<dbReference type="RefSeq" id="WP_169414460.1">
    <property type="nucleotide sequence ID" value="NZ_JAAXKZ010000081.1"/>
</dbReference>
<dbReference type="PANTHER" id="PTHR43537:SF5">
    <property type="entry name" value="UXU OPERON TRANSCRIPTIONAL REGULATOR"/>
    <property type="match status" value="1"/>
</dbReference>
<comment type="caution">
    <text evidence="5">The sequence shown here is derived from an EMBL/GenBank/DDBJ whole genome shotgun (WGS) entry which is preliminary data.</text>
</comment>
<name>A0A848DM18_9PSEU</name>
<keyword evidence="6" id="KW-1185">Reference proteome</keyword>
<dbReference type="InterPro" id="IPR011711">
    <property type="entry name" value="GntR_C"/>
</dbReference>
<sequence>MTFKNLSSTGRSQAVKEQILAAITSGDYAPGDKLPSESELGTTLGVSRVSIREALRSLEAVGLIEIRHGRGSFVAMGPRGRYQSPFAGWLQVHRDEILDLMKVRGALDELAAAEAATKADEPALAAIEDAQERFRIAARDPAAAMDELIDSDVAFHVAIARASGSSLLLDLLEELNKLFEQSRNALFSLDERARRSVREHDAIVKAIRSGSGTKARSAAAHHLESTRRTLTSSDLLQRLAGDGETT</sequence>
<dbReference type="Gene3D" id="1.20.120.530">
    <property type="entry name" value="GntR ligand-binding domain-like"/>
    <property type="match status" value="1"/>
</dbReference>
<dbReference type="EMBL" id="JAAXKZ010000081">
    <property type="protein sequence ID" value="NMH93762.1"/>
    <property type="molecule type" value="Genomic_DNA"/>
</dbReference>
<dbReference type="Gene3D" id="1.10.10.10">
    <property type="entry name" value="Winged helix-like DNA-binding domain superfamily/Winged helix DNA-binding domain"/>
    <property type="match status" value="1"/>
</dbReference>
<evidence type="ECO:0000256" key="2">
    <source>
        <dbReference type="ARBA" id="ARBA00023125"/>
    </source>
</evidence>
<dbReference type="Proteomes" id="UP000586918">
    <property type="component" value="Unassembled WGS sequence"/>
</dbReference>
<organism evidence="5 6">
    <name type="scientific">Pseudonocardia bannensis</name>
    <dbReference type="NCBI Taxonomy" id="630973"/>
    <lineage>
        <taxon>Bacteria</taxon>
        <taxon>Bacillati</taxon>
        <taxon>Actinomycetota</taxon>
        <taxon>Actinomycetes</taxon>
        <taxon>Pseudonocardiales</taxon>
        <taxon>Pseudonocardiaceae</taxon>
        <taxon>Pseudonocardia</taxon>
    </lineage>
</organism>